<protein>
    <submittedName>
        <fullName evidence="5">Uncharacterized protein</fullName>
    </submittedName>
</protein>
<name>A0A9P8LDV2_9PEZI</name>
<evidence type="ECO:0000256" key="1">
    <source>
        <dbReference type="ARBA" id="ARBA00004123"/>
    </source>
</evidence>
<reference evidence="5" key="1">
    <citation type="submission" date="2021-03" db="EMBL/GenBank/DDBJ databases">
        <title>Comparative genomics and phylogenomic investigation of the class Geoglossomycetes provide insights into ecological specialization and systematics.</title>
        <authorList>
            <person name="Melie T."/>
            <person name="Pirro S."/>
            <person name="Miller A.N."/>
            <person name="Quandt A."/>
        </authorList>
    </citation>
    <scope>NUCLEOTIDE SEQUENCE</scope>
    <source>
        <strain evidence="5">CAQ_001_2017</strain>
    </source>
</reference>
<keyword evidence="6" id="KW-1185">Reference proteome</keyword>
<dbReference type="EMBL" id="JAGHQM010000378">
    <property type="protein sequence ID" value="KAH0562272.1"/>
    <property type="molecule type" value="Genomic_DNA"/>
</dbReference>
<dbReference type="PANTHER" id="PTHR13031:SF0">
    <property type="entry name" value="RIBONUCLEASE P PROTEIN SUBUNIT P30"/>
    <property type="match status" value="1"/>
</dbReference>
<dbReference type="Pfam" id="PF01876">
    <property type="entry name" value="RNase_P_p30"/>
    <property type="match status" value="1"/>
</dbReference>
<evidence type="ECO:0000256" key="3">
    <source>
        <dbReference type="ARBA" id="ARBA00022694"/>
    </source>
</evidence>
<dbReference type="PANTHER" id="PTHR13031">
    <property type="entry name" value="RIBONUCLEASE P SUBUNIT P30"/>
    <property type="match status" value="1"/>
</dbReference>
<comment type="caution">
    <text evidence="5">The sequence shown here is derived from an EMBL/GenBank/DDBJ whole genome shotgun (WGS) entry which is preliminary data.</text>
</comment>
<feature type="region of interest" description="Disordered" evidence="4">
    <location>
        <begin position="234"/>
        <end position="255"/>
    </location>
</feature>
<keyword evidence="3" id="KW-0819">tRNA processing</keyword>
<dbReference type="InterPro" id="IPR002738">
    <property type="entry name" value="RNase_P_p30"/>
</dbReference>
<comment type="similarity">
    <text evidence="2">Belongs to the eukaryotic/archaeal RNase P protein component 3 family.</text>
</comment>
<evidence type="ECO:0000256" key="4">
    <source>
        <dbReference type="SAM" id="MobiDB-lite"/>
    </source>
</evidence>
<dbReference type="SUPFAM" id="SSF89550">
    <property type="entry name" value="PHP domain-like"/>
    <property type="match status" value="1"/>
</dbReference>
<accession>A0A9P8LDV2</accession>
<dbReference type="GO" id="GO:0008033">
    <property type="term" value="P:tRNA processing"/>
    <property type="evidence" value="ECO:0007669"/>
    <property type="project" value="UniProtKB-KW"/>
</dbReference>
<organism evidence="5 6">
    <name type="scientific">Trichoglossum hirsutum</name>
    <dbReference type="NCBI Taxonomy" id="265104"/>
    <lineage>
        <taxon>Eukaryota</taxon>
        <taxon>Fungi</taxon>
        <taxon>Dikarya</taxon>
        <taxon>Ascomycota</taxon>
        <taxon>Pezizomycotina</taxon>
        <taxon>Geoglossomycetes</taxon>
        <taxon>Geoglossales</taxon>
        <taxon>Geoglossaceae</taxon>
        <taxon>Trichoglossum</taxon>
    </lineage>
</organism>
<dbReference type="GO" id="GO:0003723">
    <property type="term" value="F:RNA binding"/>
    <property type="evidence" value="ECO:0007669"/>
    <property type="project" value="TreeGrafter"/>
</dbReference>
<dbReference type="AlphaFoldDB" id="A0A9P8LDV2"/>
<comment type="subcellular location">
    <subcellularLocation>
        <location evidence="1">Nucleus</location>
    </subcellularLocation>
</comment>
<dbReference type="FunFam" id="3.20.20.140:FF:000053">
    <property type="entry name" value="Ribonuclease P complex subunit Pop2"/>
    <property type="match status" value="1"/>
</dbReference>
<evidence type="ECO:0000313" key="6">
    <source>
        <dbReference type="Proteomes" id="UP000750711"/>
    </source>
</evidence>
<dbReference type="GO" id="GO:0005655">
    <property type="term" value="C:nucleolar ribonuclease P complex"/>
    <property type="evidence" value="ECO:0007669"/>
    <property type="project" value="TreeGrafter"/>
</dbReference>
<sequence length="255" mass="27936">MPTCPIPSEPFPTTKNIRFLRRANLILEDPSQNHRLASLSAAYDLLSVRPTSEKTLLQACTTLDVDIISLDLSVRHPYHFKHKTLAAAITRGVRFEICYAPSIIQSDAIARRNLISNATQLIRATRGRGIVISSEAKNALGLRAPFDVINLGTVWGLAQDKGREAIDREARAVAVMAEMKRRSYKGVIAIVDGGEPPIKKLDNLKPPAKRKAEAISMGLNDGTVEMPALSKRQQKKAAKAKLAAERMPIAAEPQT</sequence>
<dbReference type="Gene3D" id="3.20.20.140">
    <property type="entry name" value="Metal-dependent hydrolases"/>
    <property type="match status" value="1"/>
</dbReference>
<dbReference type="Proteomes" id="UP000750711">
    <property type="component" value="Unassembled WGS sequence"/>
</dbReference>
<evidence type="ECO:0000256" key="2">
    <source>
        <dbReference type="ARBA" id="ARBA00007331"/>
    </source>
</evidence>
<gene>
    <name evidence="5" type="ORF">GP486_003032</name>
</gene>
<proteinExistence type="inferred from homology"/>
<evidence type="ECO:0000313" key="5">
    <source>
        <dbReference type="EMBL" id="KAH0562272.1"/>
    </source>
</evidence>
<dbReference type="InterPro" id="IPR016195">
    <property type="entry name" value="Pol/histidinol_Pase-like"/>
</dbReference>